<dbReference type="GO" id="GO:0070877">
    <property type="term" value="C:microprocessor complex"/>
    <property type="evidence" value="ECO:0007669"/>
    <property type="project" value="InterPro"/>
</dbReference>
<evidence type="ECO:0000313" key="2">
    <source>
        <dbReference type="Proteomes" id="UP000792457"/>
    </source>
</evidence>
<dbReference type="GO" id="GO:0070878">
    <property type="term" value="F:primary miRNA binding"/>
    <property type="evidence" value="ECO:0007669"/>
    <property type="project" value="TreeGrafter"/>
</dbReference>
<dbReference type="GO" id="GO:0020037">
    <property type="term" value="F:heme binding"/>
    <property type="evidence" value="ECO:0007669"/>
    <property type="project" value="InterPro"/>
</dbReference>
<reference evidence="1" key="1">
    <citation type="submission" date="2013-04" db="EMBL/GenBank/DDBJ databases">
        <authorList>
            <person name="Qu J."/>
            <person name="Murali S.C."/>
            <person name="Bandaranaike D."/>
            <person name="Bellair M."/>
            <person name="Blankenburg K."/>
            <person name="Chao H."/>
            <person name="Dinh H."/>
            <person name="Doddapaneni H."/>
            <person name="Downs B."/>
            <person name="Dugan-Rocha S."/>
            <person name="Elkadiri S."/>
            <person name="Gnanaolivu R.D."/>
            <person name="Hernandez B."/>
            <person name="Javaid M."/>
            <person name="Jayaseelan J.C."/>
            <person name="Lee S."/>
            <person name="Li M."/>
            <person name="Ming W."/>
            <person name="Munidasa M."/>
            <person name="Muniz J."/>
            <person name="Nguyen L."/>
            <person name="Ongeri F."/>
            <person name="Osuji N."/>
            <person name="Pu L.-L."/>
            <person name="Puazo M."/>
            <person name="Qu C."/>
            <person name="Quiroz J."/>
            <person name="Raj R."/>
            <person name="Weissenberger G."/>
            <person name="Xin Y."/>
            <person name="Zou X."/>
            <person name="Han Y."/>
            <person name="Richards S."/>
            <person name="Worley K."/>
            <person name="Muzny D."/>
            <person name="Gibbs R."/>
        </authorList>
    </citation>
    <scope>NUCLEOTIDE SEQUENCE</scope>
    <source>
        <strain evidence="1">Sampled in the wild</strain>
    </source>
</reference>
<dbReference type="EMBL" id="KZ309252">
    <property type="protein sequence ID" value="KAG8237951.1"/>
    <property type="molecule type" value="Genomic_DNA"/>
</dbReference>
<dbReference type="GO" id="GO:0003725">
    <property type="term" value="F:double-stranded RNA binding"/>
    <property type="evidence" value="ECO:0007669"/>
    <property type="project" value="TreeGrafter"/>
</dbReference>
<dbReference type="Proteomes" id="UP000792457">
    <property type="component" value="Unassembled WGS sequence"/>
</dbReference>
<comment type="caution">
    <text evidence="1">The sequence shown here is derived from an EMBL/GenBank/DDBJ whole genome shotgun (WGS) entry which is preliminary data.</text>
</comment>
<evidence type="ECO:0000313" key="1">
    <source>
        <dbReference type="EMBL" id="KAG8237951.1"/>
    </source>
</evidence>
<keyword evidence="2" id="KW-1185">Reference proteome</keyword>
<dbReference type="AlphaFoldDB" id="A0A8K0P8K4"/>
<dbReference type="InterPro" id="IPR040375">
    <property type="entry name" value="DGCR8"/>
</dbReference>
<organism evidence="1 2">
    <name type="scientific">Ladona fulva</name>
    <name type="common">Scarce chaser dragonfly</name>
    <name type="synonym">Libellula fulva</name>
    <dbReference type="NCBI Taxonomy" id="123851"/>
    <lineage>
        <taxon>Eukaryota</taxon>
        <taxon>Metazoa</taxon>
        <taxon>Ecdysozoa</taxon>
        <taxon>Arthropoda</taxon>
        <taxon>Hexapoda</taxon>
        <taxon>Insecta</taxon>
        <taxon>Pterygota</taxon>
        <taxon>Palaeoptera</taxon>
        <taxon>Odonata</taxon>
        <taxon>Epiprocta</taxon>
        <taxon>Anisoptera</taxon>
        <taxon>Libelluloidea</taxon>
        <taxon>Libellulidae</taxon>
        <taxon>Ladona</taxon>
    </lineage>
</organism>
<dbReference type="OrthoDB" id="112668at2759"/>
<sequence length="84" mass="9455">MLRLYGNRSVKSIKEKKQEEQEITLLQSKASVNSPNFAILEKLKQEMKKLREMKAAIQPIGKFIPPDDVDLPSSSGADLNNVDL</sequence>
<gene>
    <name evidence="1" type="ORF">J437_LFUL016296</name>
</gene>
<dbReference type="PANTHER" id="PTHR13482">
    <property type="entry name" value="MICRORNA PROCESSOR COMPLEX SUBUNIT DGCR8"/>
    <property type="match status" value="1"/>
</dbReference>
<proteinExistence type="predicted"/>
<reference evidence="1" key="2">
    <citation type="submission" date="2017-10" db="EMBL/GenBank/DDBJ databases">
        <title>Ladona fulva Genome sequencing and assembly.</title>
        <authorList>
            <person name="Murali S."/>
            <person name="Richards S."/>
            <person name="Bandaranaike D."/>
            <person name="Bellair M."/>
            <person name="Blankenburg K."/>
            <person name="Chao H."/>
            <person name="Dinh H."/>
            <person name="Doddapaneni H."/>
            <person name="Dugan-Rocha S."/>
            <person name="Elkadiri S."/>
            <person name="Gnanaolivu R."/>
            <person name="Hernandez B."/>
            <person name="Skinner E."/>
            <person name="Javaid M."/>
            <person name="Lee S."/>
            <person name="Li M."/>
            <person name="Ming W."/>
            <person name="Munidasa M."/>
            <person name="Muniz J."/>
            <person name="Nguyen L."/>
            <person name="Hughes D."/>
            <person name="Osuji N."/>
            <person name="Pu L.-L."/>
            <person name="Puazo M."/>
            <person name="Qu C."/>
            <person name="Quiroz J."/>
            <person name="Raj R."/>
            <person name="Weissenberger G."/>
            <person name="Xin Y."/>
            <person name="Zou X."/>
            <person name="Han Y."/>
            <person name="Worley K."/>
            <person name="Muzny D."/>
            <person name="Gibbs R."/>
        </authorList>
    </citation>
    <scope>NUCLEOTIDE SEQUENCE</scope>
    <source>
        <strain evidence="1">Sampled in the wild</strain>
    </source>
</reference>
<dbReference type="PANTHER" id="PTHR13482:SF3">
    <property type="entry name" value="MICROPROCESSOR COMPLEX SUBUNIT DGCR8"/>
    <property type="match status" value="1"/>
</dbReference>
<dbReference type="GO" id="GO:0042802">
    <property type="term" value="F:identical protein binding"/>
    <property type="evidence" value="ECO:0007669"/>
    <property type="project" value="InterPro"/>
</dbReference>
<accession>A0A8K0P8K4</accession>
<name>A0A8K0P8K4_LADFU</name>
<protein>
    <submittedName>
        <fullName evidence="1">Uncharacterized protein</fullName>
    </submittedName>
</protein>
<dbReference type="GO" id="GO:0031053">
    <property type="term" value="P:primary miRNA processing"/>
    <property type="evidence" value="ECO:0007669"/>
    <property type="project" value="InterPro"/>
</dbReference>